<organism evidence="4">
    <name type="scientific">Salvia splendens</name>
    <name type="common">Scarlet sage</name>
    <dbReference type="NCBI Taxonomy" id="180675"/>
    <lineage>
        <taxon>Eukaryota</taxon>
        <taxon>Viridiplantae</taxon>
        <taxon>Streptophyta</taxon>
        <taxon>Embryophyta</taxon>
        <taxon>Tracheophyta</taxon>
        <taxon>Spermatophyta</taxon>
        <taxon>Magnoliopsida</taxon>
        <taxon>eudicotyledons</taxon>
        <taxon>Gunneridae</taxon>
        <taxon>Pentapetalae</taxon>
        <taxon>asterids</taxon>
        <taxon>lamiids</taxon>
        <taxon>Lamiales</taxon>
        <taxon>Lamiaceae</taxon>
        <taxon>Nepetoideae</taxon>
        <taxon>Mentheae</taxon>
        <taxon>Salviinae</taxon>
        <taxon>Salvia</taxon>
        <taxon>Salvia subgen. Calosphace</taxon>
        <taxon>core Calosphace</taxon>
    </lineage>
</organism>
<keyword evidence="3" id="KW-0964">Secreted</keyword>
<dbReference type="GO" id="GO:0004061">
    <property type="term" value="F:arylformamidase activity"/>
    <property type="evidence" value="ECO:0007669"/>
    <property type="project" value="InterPro"/>
</dbReference>
<evidence type="ECO:0000313" key="4">
    <source>
        <dbReference type="EMBL" id="KAG6424940.1"/>
    </source>
</evidence>
<accession>A0A8X8Y7E4</accession>
<proteinExistence type="inferred from homology"/>
<evidence type="ECO:0008006" key="6">
    <source>
        <dbReference type="Google" id="ProtNLM"/>
    </source>
</evidence>
<comment type="subcellular location">
    <subcellularLocation>
        <location evidence="1">Secreted</location>
        <location evidence="1">Extracellular space</location>
        <location evidence="1">Extracellular matrix</location>
    </subcellularLocation>
</comment>
<dbReference type="PANTHER" id="PTHR31118">
    <property type="entry name" value="CYCLASE-LIKE PROTEIN 2"/>
    <property type="match status" value="1"/>
</dbReference>
<comment type="similarity">
    <text evidence="2">Belongs to the Cyclase 1 superfamily.</text>
</comment>
<dbReference type="Proteomes" id="UP000298416">
    <property type="component" value="Unassembled WGS sequence"/>
</dbReference>
<dbReference type="Pfam" id="PF04199">
    <property type="entry name" value="Cyclase"/>
    <property type="match status" value="1"/>
</dbReference>
<dbReference type="Gene3D" id="3.50.30.50">
    <property type="entry name" value="Putative cyclase"/>
    <property type="match status" value="1"/>
</dbReference>
<comment type="caution">
    <text evidence="4">The sequence shown here is derived from an EMBL/GenBank/DDBJ whole genome shotgun (WGS) entry which is preliminary data.</text>
</comment>
<dbReference type="SUPFAM" id="SSF102198">
    <property type="entry name" value="Putative cyclase"/>
    <property type="match status" value="1"/>
</dbReference>
<dbReference type="InterPro" id="IPR007325">
    <property type="entry name" value="KFase/CYL"/>
</dbReference>
<reference evidence="4" key="1">
    <citation type="submission" date="2018-01" db="EMBL/GenBank/DDBJ databases">
        <authorList>
            <person name="Mao J.F."/>
        </authorList>
    </citation>
    <scope>NUCLEOTIDE SEQUENCE</scope>
    <source>
        <strain evidence="4">Huo1</strain>
        <tissue evidence="4">Leaf</tissue>
    </source>
</reference>
<protein>
    <recommendedName>
        <fullName evidence="6">Kynurenine formamidase</fullName>
    </recommendedName>
</protein>
<sequence length="226" mass="25785">MKNGSDYNFSELKLPLHAGTHVDAPGHFYDNYFDQGSCVACRCSQRQEYYWYAKVAFMVDSNISQVMKSLHIPKGVKRVLFRTLNTDSLLILMWLRTFFVYRLSISKLLTDAIFIAFKIFQLGNCPRVFRRLMYKKEFDSSFVGFTKDGAQWLVDNTDVKLVGTDYLSVGAFDYATAAHLVFLKSKEIILVEGLKLDDVQAGIYSVHCLPLRLVGSEGSPIRCILM</sequence>
<keyword evidence="5" id="KW-1185">Reference proteome</keyword>
<evidence type="ECO:0000313" key="5">
    <source>
        <dbReference type="Proteomes" id="UP000298416"/>
    </source>
</evidence>
<name>A0A8X8Y7E4_SALSN</name>
<dbReference type="GO" id="GO:0019441">
    <property type="term" value="P:L-tryptophan catabolic process to kynurenine"/>
    <property type="evidence" value="ECO:0007669"/>
    <property type="project" value="InterPro"/>
</dbReference>
<reference evidence="4" key="2">
    <citation type="submission" date="2020-08" db="EMBL/GenBank/DDBJ databases">
        <title>Plant Genome Project.</title>
        <authorList>
            <person name="Zhang R.-G."/>
        </authorList>
    </citation>
    <scope>NUCLEOTIDE SEQUENCE</scope>
    <source>
        <strain evidence="4">Huo1</strain>
        <tissue evidence="4">Leaf</tissue>
    </source>
</reference>
<dbReference type="PANTHER" id="PTHR31118:SF12">
    <property type="entry name" value="CYCLASE-LIKE PROTEIN 2"/>
    <property type="match status" value="1"/>
</dbReference>
<dbReference type="AlphaFoldDB" id="A0A8X8Y7E4"/>
<gene>
    <name evidence="4" type="ORF">SASPL_115363</name>
</gene>
<evidence type="ECO:0000256" key="2">
    <source>
        <dbReference type="ARBA" id="ARBA00007865"/>
    </source>
</evidence>
<keyword evidence="3" id="KW-0272">Extracellular matrix</keyword>
<dbReference type="InterPro" id="IPR037175">
    <property type="entry name" value="KFase_sf"/>
</dbReference>
<dbReference type="EMBL" id="PNBA02000005">
    <property type="protein sequence ID" value="KAG6424940.1"/>
    <property type="molecule type" value="Genomic_DNA"/>
</dbReference>
<evidence type="ECO:0000256" key="3">
    <source>
        <dbReference type="ARBA" id="ARBA00022530"/>
    </source>
</evidence>
<evidence type="ECO:0000256" key="1">
    <source>
        <dbReference type="ARBA" id="ARBA00004498"/>
    </source>
</evidence>